<dbReference type="GO" id="GO:0005739">
    <property type="term" value="C:mitochondrion"/>
    <property type="evidence" value="ECO:0007669"/>
    <property type="project" value="TreeGrafter"/>
</dbReference>
<keyword evidence="5" id="KW-0949">S-adenosyl-L-methionine</keyword>
<dbReference type="VEuPathDB" id="FungiDB:TRICI_002766"/>
<keyword evidence="11" id="KW-1185">Reference proteome</keyword>
<evidence type="ECO:0000256" key="4">
    <source>
        <dbReference type="ARBA" id="ARBA00022679"/>
    </source>
</evidence>
<evidence type="ECO:0000256" key="3">
    <source>
        <dbReference type="ARBA" id="ARBA00022603"/>
    </source>
</evidence>
<dbReference type="EMBL" id="SWFS01000187">
    <property type="protein sequence ID" value="KAA8914965.1"/>
    <property type="molecule type" value="Genomic_DNA"/>
</dbReference>
<dbReference type="Proteomes" id="UP000761534">
    <property type="component" value="Unassembled WGS sequence"/>
</dbReference>
<feature type="region of interest" description="Disordered" evidence="8">
    <location>
        <begin position="331"/>
        <end position="363"/>
    </location>
</feature>
<gene>
    <name evidence="10" type="ORF">TRICI_002766</name>
</gene>
<feature type="domain" description="tRNA (adenine(58)-N(1))-methyltransferase catalytic subunit TRM61 C-terminal" evidence="9">
    <location>
        <begin position="88"/>
        <end position="274"/>
    </location>
</feature>
<name>A0A642V610_9ASCO</name>
<evidence type="ECO:0000256" key="5">
    <source>
        <dbReference type="ARBA" id="ARBA00022691"/>
    </source>
</evidence>
<dbReference type="PANTHER" id="PTHR12133:SF1">
    <property type="entry name" value="TRNA (ADENINE(58)-N(1))-METHYLTRANSFERASE, MITOCHONDRIAL"/>
    <property type="match status" value="1"/>
</dbReference>
<keyword evidence="6" id="KW-0819">tRNA processing</keyword>
<dbReference type="GO" id="GO:0030488">
    <property type="term" value="P:tRNA methylation"/>
    <property type="evidence" value="ECO:0007669"/>
    <property type="project" value="InterPro"/>
</dbReference>
<dbReference type="GO" id="GO:0160107">
    <property type="term" value="F:tRNA (adenine(58)-N1)-methyltransferase activity"/>
    <property type="evidence" value="ECO:0007669"/>
    <property type="project" value="UniProtKB-EC"/>
</dbReference>
<keyword evidence="4" id="KW-0808">Transferase</keyword>
<dbReference type="InterPro" id="IPR014816">
    <property type="entry name" value="tRNA_MeTrfase_Gcd14"/>
</dbReference>
<evidence type="ECO:0000256" key="6">
    <source>
        <dbReference type="ARBA" id="ARBA00022694"/>
    </source>
</evidence>
<evidence type="ECO:0000313" key="11">
    <source>
        <dbReference type="Proteomes" id="UP000761534"/>
    </source>
</evidence>
<feature type="compositionally biased region" description="Low complexity" evidence="8">
    <location>
        <begin position="338"/>
        <end position="355"/>
    </location>
</feature>
<accession>A0A642V610</accession>
<evidence type="ECO:0000256" key="2">
    <source>
        <dbReference type="ARBA" id="ARBA00015963"/>
    </source>
</evidence>
<dbReference type="PANTHER" id="PTHR12133">
    <property type="entry name" value="TRNA (ADENINE(58)-N(1))-METHYLTRANSFERASE"/>
    <property type="match status" value="1"/>
</dbReference>
<dbReference type="InterPro" id="IPR029063">
    <property type="entry name" value="SAM-dependent_MTases_sf"/>
</dbReference>
<evidence type="ECO:0000256" key="8">
    <source>
        <dbReference type="SAM" id="MobiDB-lite"/>
    </source>
</evidence>
<dbReference type="Gene3D" id="3.40.50.150">
    <property type="entry name" value="Vaccinia Virus protein VP39"/>
    <property type="match status" value="1"/>
</dbReference>
<evidence type="ECO:0000256" key="1">
    <source>
        <dbReference type="ARBA" id="ARBA00012796"/>
    </source>
</evidence>
<keyword evidence="3" id="KW-0489">Methyltransferase</keyword>
<evidence type="ECO:0000259" key="9">
    <source>
        <dbReference type="Pfam" id="PF08704"/>
    </source>
</evidence>
<dbReference type="PROSITE" id="PS51620">
    <property type="entry name" value="SAM_TRM61"/>
    <property type="match status" value="1"/>
</dbReference>
<dbReference type="Pfam" id="PF08704">
    <property type="entry name" value="GCD14"/>
    <property type="match status" value="1"/>
</dbReference>
<reference evidence="10" key="1">
    <citation type="journal article" date="2019" name="G3 (Bethesda)">
        <title>Genome Assemblies of Two Rare Opportunistic Yeast Pathogens: Diutina rugosa (syn. Candida rugosa) and Trichomonascus ciferrii (syn. Candida ciferrii).</title>
        <authorList>
            <person name="Mixao V."/>
            <person name="Saus E."/>
            <person name="Hansen A.P."/>
            <person name="Lass-Florl C."/>
            <person name="Gabaldon T."/>
        </authorList>
    </citation>
    <scope>NUCLEOTIDE SEQUENCE</scope>
    <source>
        <strain evidence="10">CBS 4856</strain>
    </source>
</reference>
<dbReference type="AlphaFoldDB" id="A0A642V610"/>
<proteinExistence type="predicted"/>
<comment type="caution">
    <text evidence="10">The sequence shown here is derived from an EMBL/GenBank/DDBJ whole genome shotgun (WGS) entry which is preliminary data.</text>
</comment>
<evidence type="ECO:0000313" key="10">
    <source>
        <dbReference type="EMBL" id="KAA8914965.1"/>
    </source>
</evidence>
<dbReference type="InterPro" id="IPR049470">
    <property type="entry name" value="TRM61_C"/>
</dbReference>
<protein>
    <recommendedName>
        <fullName evidence="2">tRNA (adenine(58)-N(1))-methyltransferase catalytic subunit TRM61</fullName>
        <ecNumber evidence="1">2.1.1.220</ecNumber>
    </recommendedName>
    <alternativeName>
        <fullName evidence="7">tRNA(m1A58)-methyltransferase subunit TRM61</fullName>
    </alternativeName>
</protein>
<dbReference type="EC" id="2.1.1.220" evidence="1"/>
<evidence type="ECO:0000256" key="7">
    <source>
        <dbReference type="ARBA" id="ARBA00033309"/>
    </source>
</evidence>
<dbReference type="SUPFAM" id="SSF53335">
    <property type="entry name" value="S-adenosyl-L-methionine-dependent methyltransferases"/>
    <property type="match status" value="1"/>
</dbReference>
<organism evidence="10 11">
    <name type="scientific">Trichomonascus ciferrii</name>
    <dbReference type="NCBI Taxonomy" id="44093"/>
    <lineage>
        <taxon>Eukaryota</taxon>
        <taxon>Fungi</taxon>
        <taxon>Dikarya</taxon>
        <taxon>Ascomycota</taxon>
        <taxon>Saccharomycotina</taxon>
        <taxon>Dipodascomycetes</taxon>
        <taxon>Dipodascales</taxon>
        <taxon>Trichomonascaceae</taxon>
        <taxon>Trichomonascus</taxon>
        <taxon>Trichomonascus ciferrii complex</taxon>
    </lineage>
</organism>
<dbReference type="GO" id="GO:0031515">
    <property type="term" value="C:tRNA (m1A) methyltransferase complex"/>
    <property type="evidence" value="ECO:0007669"/>
    <property type="project" value="InterPro"/>
</dbReference>
<sequence>MIKVGRRRVVGVIRGVRTYHFDSFRRGDCVVLRSVLKPDKASLSKPLENGSQWQTPYGVFGHDEIIGKKTRSTIVNKHGDKFLVTHPTLEEYILHRIRLAQPIYPHDAAAIVNLADIHVDNGCVDPDETLHYLEAGTGHGSLTLAICRAIHSANVRNADGTVEKQGAVLHSIDRNQNHSKVGRRNVQNFRRGMYSNDVQFHVADSPAEWLKTQQDMQLSGVFLDLPSPHVGLKAIAKEMRLDAPLTVFCPSVSQIQDLSEEVNQDADIPLTMITVAELLPGMGGGMRPWDVRSSVVKETGQIARVCRPKVGSKMVGGGFVALFKRIPDGIRKPRITNQPSQSPSHSPSEETSWWSRLKSFWKS</sequence>
<dbReference type="OrthoDB" id="5585464at2759"/>